<dbReference type="CDD" id="cd00207">
    <property type="entry name" value="fer2"/>
    <property type="match status" value="1"/>
</dbReference>
<comment type="caution">
    <text evidence="8">The sequence shown here is derived from an EMBL/GenBank/DDBJ whole genome shotgun (WGS) entry which is preliminary data.</text>
</comment>
<evidence type="ECO:0000256" key="1">
    <source>
        <dbReference type="ARBA" id="ARBA00010914"/>
    </source>
</evidence>
<feature type="domain" description="2Fe-2S ferredoxin-type" evidence="7">
    <location>
        <begin position="9"/>
        <end position="110"/>
    </location>
</feature>
<dbReference type="PANTHER" id="PTHR23426:SF65">
    <property type="entry name" value="FERREDOXIN-2, MITOCHONDRIAL"/>
    <property type="match status" value="1"/>
</dbReference>
<reference evidence="8 9" key="1">
    <citation type="submission" date="2022-07" db="EMBL/GenBank/DDBJ databases">
        <title>Mucilaginibacter sp. JC4.</title>
        <authorList>
            <person name="Le V."/>
            <person name="Ko S.-R."/>
            <person name="Ahn C.-Y."/>
            <person name="Oh H.-M."/>
        </authorList>
    </citation>
    <scope>NUCLEOTIDE SEQUENCE [LARGE SCALE GENOMIC DNA]</scope>
    <source>
        <strain evidence="8 9">JC4</strain>
    </source>
</reference>
<dbReference type="Proteomes" id="UP001204376">
    <property type="component" value="Unassembled WGS sequence"/>
</dbReference>
<proteinExistence type="inferred from homology"/>
<gene>
    <name evidence="8" type="ORF">NPE20_10280</name>
</gene>
<dbReference type="SUPFAM" id="SSF54292">
    <property type="entry name" value="2Fe-2S ferredoxin-like"/>
    <property type="match status" value="1"/>
</dbReference>
<dbReference type="InterPro" id="IPR001055">
    <property type="entry name" value="Adrenodoxin-like"/>
</dbReference>
<evidence type="ECO:0000256" key="4">
    <source>
        <dbReference type="ARBA" id="ARBA00023004"/>
    </source>
</evidence>
<organism evidence="8 9">
    <name type="scientific">Mucilaginibacter aquariorum</name>
    <dbReference type="NCBI Taxonomy" id="2967225"/>
    <lineage>
        <taxon>Bacteria</taxon>
        <taxon>Pseudomonadati</taxon>
        <taxon>Bacteroidota</taxon>
        <taxon>Sphingobacteriia</taxon>
        <taxon>Sphingobacteriales</taxon>
        <taxon>Sphingobacteriaceae</taxon>
        <taxon>Mucilaginibacter</taxon>
    </lineage>
</organism>
<dbReference type="PANTHER" id="PTHR23426">
    <property type="entry name" value="FERREDOXIN/ADRENODOXIN"/>
    <property type="match status" value="1"/>
</dbReference>
<dbReference type="PRINTS" id="PR00355">
    <property type="entry name" value="ADRENODOXIN"/>
</dbReference>
<dbReference type="InterPro" id="IPR001041">
    <property type="entry name" value="2Fe-2S_ferredoxin-type"/>
</dbReference>
<evidence type="ECO:0000256" key="5">
    <source>
        <dbReference type="ARBA" id="ARBA00023014"/>
    </source>
</evidence>
<name>A0ABT1T1L6_9SPHI</name>
<evidence type="ECO:0000256" key="2">
    <source>
        <dbReference type="ARBA" id="ARBA00022714"/>
    </source>
</evidence>
<dbReference type="Gene3D" id="3.10.20.30">
    <property type="match status" value="1"/>
</dbReference>
<dbReference type="EMBL" id="JANHOH010000001">
    <property type="protein sequence ID" value="MCQ6958348.1"/>
    <property type="molecule type" value="Genomic_DNA"/>
</dbReference>
<evidence type="ECO:0000259" key="7">
    <source>
        <dbReference type="PROSITE" id="PS51085"/>
    </source>
</evidence>
<dbReference type="Pfam" id="PF00111">
    <property type="entry name" value="Fer2"/>
    <property type="match status" value="1"/>
</dbReference>
<protein>
    <submittedName>
        <fullName evidence="8">(2Fe-2S)-binding protein</fullName>
    </submittedName>
</protein>
<dbReference type="RefSeq" id="WP_256538524.1">
    <property type="nucleotide sequence ID" value="NZ_JANHOH010000001.1"/>
</dbReference>
<sequence>MASIRSDLISIRIINADEREETLEIHVTLNLSLMEALKAGGYPVLGTCGGIALCATCAVEVLSGNEHLSLPTDQELDMLDLLPNLPRFTRLACQIRLRPGMDGLLVRLVG</sequence>
<dbReference type="InterPro" id="IPR036010">
    <property type="entry name" value="2Fe-2S_ferredoxin-like_sf"/>
</dbReference>
<keyword evidence="9" id="KW-1185">Reference proteome</keyword>
<keyword evidence="2" id="KW-0001">2Fe-2S</keyword>
<evidence type="ECO:0000256" key="3">
    <source>
        <dbReference type="ARBA" id="ARBA00022723"/>
    </source>
</evidence>
<comment type="cofactor">
    <cofactor evidence="6">
        <name>[2Fe-2S] cluster</name>
        <dbReference type="ChEBI" id="CHEBI:190135"/>
    </cofactor>
</comment>
<keyword evidence="4" id="KW-0408">Iron</keyword>
<evidence type="ECO:0000256" key="6">
    <source>
        <dbReference type="ARBA" id="ARBA00034078"/>
    </source>
</evidence>
<dbReference type="PROSITE" id="PS51085">
    <property type="entry name" value="2FE2S_FER_2"/>
    <property type="match status" value="1"/>
</dbReference>
<evidence type="ECO:0000313" key="8">
    <source>
        <dbReference type="EMBL" id="MCQ6958348.1"/>
    </source>
</evidence>
<dbReference type="InterPro" id="IPR012675">
    <property type="entry name" value="Beta-grasp_dom_sf"/>
</dbReference>
<keyword evidence="3" id="KW-0479">Metal-binding</keyword>
<keyword evidence="5" id="KW-0411">Iron-sulfur</keyword>
<accession>A0ABT1T1L6</accession>
<evidence type="ECO:0000313" key="9">
    <source>
        <dbReference type="Proteomes" id="UP001204376"/>
    </source>
</evidence>
<comment type="similarity">
    <text evidence="1">Belongs to the adrenodoxin/putidaredoxin family.</text>
</comment>